<dbReference type="GO" id="GO:0051598">
    <property type="term" value="P:meiotic recombination checkpoint signaling"/>
    <property type="evidence" value="ECO:0000318"/>
    <property type="project" value="GO_Central"/>
</dbReference>
<dbReference type="PANTHER" id="PTHR45991">
    <property type="entry name" value="PACHYTENE CHECKPOINT PROTEIN 2"/>
    <property type="match status" value="1"/>
</dbReference>
<sequence length="408" mass="45838">MQSLIRNSHAISDEIESRVRAILLQLDKISTEFELEQFQDDFLTDNIESIKISDMGASYQMVNLTNCKIIINVFQLHQDEPADEGLNDDDENIVAARHWILPSTYLHDTWDSLIYEDNIKAKLLSYISTTLLFSDKKVNQDLINWNRIVLLHGPPGTGKTSLCKALAHKLTIRFSKRYKYGQLIEINSHSLFSKWFSESGKLVMKMFQKIQELVDDSDALVESLTAARSAALNGTEPSDAIRVVNALLTQLDRIKSYPNVVILTTSNITDAIDLAFVDRSSQNFILLRADIKQFIGLPSVSATMSIHCASLNELMRVGIITPPKLLIDNRIILSKISSTKDETAKLSQKLLEVARLCKGRSGRYLKKLPFLAHALAIQSATCNIKDFIDAMSKTIEQADGEKDLFTTS</sequence>
<dbReference type="PRINTS" id="PR00300">
    <property type="entry name" value="CLPPROTEASEA"/>
</dbReference>
<dbReference type="RefSeq" id="XP_002108243.1">
    <property type="nucleotide sequence ID" value="XM_002108207.1"/>
</dbReference>
<dbReference type="eggNOG" id="KOG0744">
    <property type="taxonomic scope" value="Eukaryota"/>
</dbReference>
<protein>
    <recommendedName>
        <fullName evidence="6">AAA+ ATPase domain-containing protein</fullName>
    </recommendedName>
</protein>
<dbReference type="InterPro" id="IPR003959">
    <property type="entry name" value="ATPase_AAA_core"/>
</dbReference>
<keyword evidence="2 5" id="KW-0547">Nucleotide-binding</keyword>
<dbReference type="Pfam" id="PF23563">
    <property type="entry name" value="TRIP13_N"/>
    <property type="match status" value="1"/>
</dbReference>
<dbReference type="InterPro" id="IPR001270">
    <property type="entry name" value="ClpA/B"/>
</dbReference>
<dbReference type="OMA" id="NVCDSVQ"/>
<evidence type="ECO:0000259" key="6">
    <source>
        <dbReference type="SMART" id="SM00382"/>
    </source>
</evidence>
<dbReference type="HOGENOM" id="CLU_028208_0_1_1"/>
<dbReference type="PANTHER" id="PTHR45991:SF1">
    <property type="entry name" value="PACHYTENE CHECKPOINT PROTEIN 2 HOMOLOG"/>
    <property type="match status" value="1"/>
</dbReference>
<evidence type="ECO:0000256" key="4">
    <source>
        <dbReference type="ARBA" id="ARBA00023254"/>
    </source>
</evidence>
<dbReference type="InterPro" id="IPR027417">
    <property type="entry name" value="P-loop_NTPase"/>
</dbReference>
<dbReference type="GO" id="GO:0007131">
    <property type="term" value="P:reciprocal meiotic recombination"/>
    <property type="evidence" value="ECO:0000318"/>
    <property type="project" value="GO_Central"/>
</dbReference>
<evidence type="ECO:0000256" key="3">
    <source>
        <dbReference type="ARBA" id="ARBA00022840"/>
    </source>
</evidence>
<dbReference type="InterPro" id="IPR044539">
    <property type="entry name" value="Pch2-like"/>
</dbReference>
<feature type="domain" description="AAA+ ATPase" evidence="6">
    <location>
        <begin position="145"/>
        <end position="290"/>
    </location>
</feature>
<keyword evidence="3 5" id="KW-0067">ATP-binding</keyword>
<dbReference type="KEGG" id="tad:TRIADDRAFT_52531"/>
<dbReference type="InterPro" id="IPR003960">
    <property type="entry name" value="ATPase_AAA_CS"/>
</dbReference>
<comment type="similarity">
    <text evidence="1">Belongs to the AAA ATPase family. PCH2 subfamily.</text>
</comment>
<dbReference type="Pfam" id="PF00004">
    <property type="entry name" value="AAA"/>
    <property type="match status" value="1"/>
</dbReference>
<gene>
    <name evidence="7" type="ORF">TRIADDRAFT_52531</name>
</gene>
<keyword evidence="4" id="KW-0469">Meiosis</keyword>
<dbReference type="PROSITE" id="PS00674">
    <property type="entry name" value="AAA"/>
    <property type="match status" value="1"/>
</dbReference>
<dbReference type="GO" id="GO:0005694">
    <property type="term" value="C:chromosome"/>
    <property type="evidence" value="ECO:0000318"/>
    <property type="project" value="GO_Central"/>
</dbReference>
<dbReference type="Gene3D" id="3.40.50.300">
    <property type="entry name" value="P-loop containing nucleotide triphosphate hydrolases"/>
    <property type="match status" value="1"/>
</dbReference>
<organism evidence="7 8">
    <name type="scientific">Trichoplax adhaerens</name>
    <name type="common">Trichoplax reptans</name>
    <dbReference type="NCBI Taxonomy" id="10228"/>
    <lineage>
        <taxon>Eukaryota</taxon>
        <taxon>Metazoa</taxon>
        <taxon>Placozoa</taxon>
        <taxon>Uniplacotomia</taxon>
        <taxon>Trichoplacea</taxon>
        <taxon>Trichoplacidae</taxon>
        <taxon>Trichoplax</taxon>
    </lineage>
</organism>
<dbReference type="PhylomeDB" id="B3RJ13"/>
<dbReference type="InterPro" id="IPR058249">
    <property type="entry name" value="Pch2_C"/>
</dbReference>
<name>B3RJ13_TRIAD</name>
<dbReference type="OrthoDB" id="10042665at2759"/>
<dbReference type="EMBL" id="DS985241">
    <property type="protein sequence ID" value="EDV29041.1"/>
    <property type="molecule type" value="Genomic_DNA"/>
</dbReference>
<evidence type="ECO:0000256" key="1">
    <source>
        <dbReference type="ARBA" id="ARBA00007271"/>
    </source>
</evidence>
<reference evidence="7 8" key="1">
    <citation type="journal article" date="2008" name="Nature">
        <title>The Trichoplax genome and the nature of placozoans.</title>
        <authorList>
            <person name="Srivastava M."/>
            <person name="Begovic E."/>
            <person name="Chapman J."/>
            <person name="Putnam N.H."/>
            <person name="Hellsten U."/>
            <person name="Kawashima T."/>
            <person name="Kuo A."/>
            <person name="Mitros T."/>
            <person name="Salamov A."/>
            <person name="Carpenter M.L."/>
            <person name="Signorovitch A.Y."/>
            <person name="Moreno M.A."/>
            <person name="Kamm K."/>
            <person name="Grimwood J."/>
            <person name="Schmutz J."/>
            <person name="Shapiro H."/>
            <person name="Grigoriev I.V."/>
            <person name="Buss L.W."/>
            <person name="Schierwater B."/>
            <person name="Dellaporta S.L."/>
            <person name="Rokhsar D.S."/>
        </authorList>
    </citation>
    <scope>NUCLEOTIDE SEQUENCE [LARGE SCALE GENOMIC DNA]</scope>
    <source>
        <strain evidence="7 8">Grell-BS-1999</strain>
    </source>
</reference>
<dbReference type="SUPFAM" id="SSF52540">
    <property type="entry name" value="P-loop containing nucleoside triphosphate hydrolases"/>
    <property type="match status" value="1"/>
</dbReference>
<dbReference type="SMART" id="SM00382">
    <property type="entry name" value="AAA"/>
    <property type="match status" value="1"/>
</dbReference>
<dbReference type="Proteomes" id="UP000009022">
    <property type="component" value="Unassembled WGS sequence"/>
</dbReference>
<evidence type="ECO:0000256" key="2">
    <source>
        <dbReference type="ARBA" id="ARBA00022741"/>
    </source>
</evidence>
<dbReference type="GeneID" id="6750201"/>
<dbReference type="InParanoid" id="B3RJ13"/>
<evidence type="ECO:0000313" key="7">
    <source>
        <dbReference type="EMBL" id="EDV29041.1"/>
    </source>
</evidence>
<dbReference type="CTD" id="6750201"/>
<dbReference type="GO" id="GO:0016887">
    <property type="term" value="F:ATP hydrolysis activity"/>
    <property type="evidence" value="ECO:0007669"/>
    <property type="project" value="InterPro"/>
</dbReference>
<dbReference type="GO" id="GO:0005524">
    <property type="term" value="F:ATP binding"/>
    <property type="evidence" value="ECO:0007669"/>
    <property type="project" value="UniProtKB-KW"/>
</dbReference>
<dbReference type="Pfam" id="PF23242">
    <property type="entry name" value="AAA_lid_TRIP13_C"/>
    <property type="match status" value="1"/>
</dbReference>
<evidence type="ECO:0000313" key="8">
    <source>
        <dbReference type="Proteomes" id="UP000009022"/>
    </source>
</evidence>
<proteinExistence type="inferred from homology"/>
<dbReference type="GO" id="GO:0005634">
    <property type="term" value="C:nucleus"/>
    <property type="evidence" value="ECO:0000318"/>
    <property type="project" value="GO_Central"/>
</dbReference>
<keyword evidence="8" id="KW-1185">Reference proteome</keyword>
<dbReference type="InterPro" id="IPR003593">
    <property type="entry name" value="AAA+_ATPase"/>
</dbReference>
<dbReference type="STRING" id="10228.B3RJ13"/>
<evidence type="ECO:0000256" key="5">
    <source>
        <dbReference type="RuleBase" id="RU003651"/>
    </source>
</evidence>
<dbReference type="FunCoup" id="B3RJ13">
    <property type="interactions" value="1272"/>
</dbReference>
<accession>B3RJ13</accession>
<dbReference type="AlphaFoldDB" id="B3RJ13"/>